<sequence length="58" mass="6828">MDGKKEGGIRTLTGRDFNTRIETWGRMDRSRGIEGRKKFEGKKVNERRKLIEFISERG</sequence>
<name>A0A151HZ74_9HYME</name>
<dbReference type="AlphaFoldDB" id="A0A151HZ74"/>
<evidence type="ECO:0000313" key="2">
    <source>
        <dbReference type="Proteomes" id="UP000078540"/>
    </source>
</evidence>
<gene>
    <name evidence="1" type="ORF">ALC53_12907</name>
</gene>
<protein>
    <submittedName>
        <fullName evidence="1">Uncharacterized protein</fullName>
    </submittedName>
</protein>
<evidence type="ECO:0000313" key="1">
    <source>
        <dbReference type="EMBL" id="KYM76669.1"/>
    </source>
</evidence>
<proteinExistence type="predicted"/>
<organism evidence="1 2">
    <name type="scientific">Atta colombica</name>
    <dbReference type="NCBI Taxonomy" id="520822"/>
    <lineage>
        <taxon>Eukaryota</taxon>
        <taxon>Metazoa</taxon>
        <taxon>Ecdysozoa</taxon>
        <taxon>Arthropoda</taxon>
        <taxon>Hexapoda</taxon>
        <taxon>Insecta</taxon>
        <taxon>Pterygota</taxon>
        <taxon>Neoptera</taxon>
        <taxon>Endopterygota</taxon>
        <taxon>Hymenoptera</taxon>
        <taxon>Apocrita</taxon>
        <taxon>Aculeata</taxon>
        <taxon>Formicoidea</taxon>
        <taxon>Formicidae</taxon>
        <taxon>Myrmicinae</taxon>
        <taxon>Atta</taxon>
    </lineage>
</organism>
<dbReference type="EMBL" id="KQ976723">
    <property type="protein sequence ID" value="KYM76669.1"/>
    <property type="molecule type" value="Genomic_DNA"/>
</dbReference>
<accession>A0A151HZ74</accession>
<dbReference type="Proteomes" id="UP000078540">
    <property type="component" value="Unassembled WGS sequence"/>
</dbReference>
<keyword evidence="2" id="KW-1185">Reference proteome</keyword>
<reference evidence="1 2" key="1">
    <citation type="submission" date="2015-09" db="EMBL/GenBank/DDBJ databases">
        <title>Atta colombica WGS genome.</title>
        <authorList>
            <person name="Nygaard S."/>
            <person name="Hu H."/>
            <person name="Boomsma J."/>
            <person name="Zhang G."/>
        </authorList>
    </citation>
    <scope>NUCLEOTIDE SEQUENCE [LARGE SCALE GENOMIC DNA]</scope>
    <source>
        <strain evidence="1">Treedump-2</strain>
        <tissue evidence="1">Whole body</tissue>
    </source>
</reference>